<dbReference type="GO" id="GO:0030170">
    <property type="term" value="F:pyridoxal phosphate binding"/>
    <property type="evidence" value="ECO:0007669"/>
    <property type="project" value="InterPro"/>
</dbReference>
<dbReference type="PIRSF" id="PIRSF000521">
    <property type="entry name" value="Transaminase_4ab_Lys_Orn"/>
    <property type="match status" value="1"/>
</dbReference>
<dbReference type="GO" id="GO:0042802">
    <property type="term" value="F:identical protein binding"/>
    <property type="evidence" value="ECO:0007669"/>
    <property type="project" value="TreeGrafter"/>
</dbReference>
<sequence length="446" mass="48842">MQTKQCENLVARDKKVIAPCQHLSYFPLAVEKAQGAVITDADGNEFIDFLSSASSLNLGSCHPVITAAIEKQMRLFTQYTQAYTYNRLSIEYAERLVSVYPGGIPAKVCFGNCGSDANDAAVKFARAFTGRHKILSFLNGYHGNTYGSSSLTTCTPKMRDKMGPFLPEIYSFPFFGIDVDDATCERECLAEMERAFASYLPIDDVAAVIIEPMQGDGGLLPAHPIFMKKLFDLCKKNGILFISEEVQQAFFRTGTWFSIEHYGIVPDGIVLGKSIGGSLTLGAFMAKAEIMDCLPAPAHLFTLGGNSIACAAGIAAFDYYKSDEFKKILSDNTALLCLLAENLRQQNPDMVGFIRNLGMSMGIGITKTGENGKMLPDLDGTFKILYRCYELGLIMISVAGNVLRIQPPLVIEKEQLQKAFAIIGQAMDEYRAGKISDDVLSNRAGW</sequence>
<dbReference type="InterPro" id="IPR050103">
    <property type="entry name" value="Class-III_PLP-dep_AT"/>
</dbReference>
<dbReference type="EMBL" id="VSSQ01005030">
    <property type="protein sequence ID" value="MPM27579.1"/>
    <property type="molecule type" value="Genomic_DNA"/>
</dbReference>
<dbReference type="PANTHER" id="PTHR11986">
    <property type="entry name" value="AMINOTRANSFERASE CLASS III"/>
    <property type="match status" value="1"/>
</dbReference>
<dbReference type="AlphaFoldDB" id="A0A644YGX8"/>
<gene>
    <name evidence="4" type="ORF">SDC9_74092</name>
</gene>
<name>A0A644YGX8_9ZZZZ</name>
<accession>A0A644YGX8</accession>
<dbReference type="Gene3D" id="3.40.640.10">
    <property type="entry name" value="Type I PLP-dependent aspartate aminotransferase-like (Major domain)"/>
    <property type="match status" value="1"/>
</dbReference>
<keyword evidence="4" id="KW-0413">Isomerase</keyword>
<dbReference type="CDD" id="cd00610">
    <property type="entry name" value="OAT_like"/>
    <property type="match status" value="1"/>
</dbReference>
<comment type="caution">
    <text evidence="4">The sequence shown here is derived from an EMBL/GenBank/DDBJ whole genome shotgun (WGS) entry which is preliminary data.</text>
</comment>
<dbReference type="FunFam" id="3.40.640.10:FF:000004">
    <property type="entry name" value="Acetylornithine aminotransferase"/>
    <property type="match status" value="1"/>
</dbReference>
<dbReference type="GO" id="GO:0008483">
    <property type="term" value="F:transaminase activity"/>
    <property type="evidence" value="ECO:0007669"/>
    <property type="project" value="InterPro"/>
</dbReference>
<comment type="cofactor">
    <cofactor evidence="1">
        <name>pyridoxal 5'-phosphate</name>
        <dbReference type="ChEBI" id="CHEBI:597326"/>
    </cofactor>
</comment>
<protein>
    <submittedName>
        <fullName evidence="4">Isoleucine 2-epimerase</fullName>
        <ecNumber evidence="4">5.1.1.21</ecNumber>
    </submittedName>
</protein>
<dbReference type="PANTHER" id="PTHR11986:SF58">
    <property type="entry name" value="LEUCINE_METHIONINE RACEMASE"/>
    <property type="match status" value="1"/>
</dbReference>
<evidence type="ECO:0000256" key="3">
    <source>
        <dbReference type="ARBA" id="ARBA00022898"/>
    </source>
</evidence>
<proteinExistence type="inferred from homology"/>
<dbReference type="SUPFAM" id="SSF53383">
    <property type="entry name" value="PLP-dependent transferases"/>
    <property type="match status" value="1"/>
</dbReference>
<dbReference type="Gene3D" id="3.90.1150.10">
    <property type="entry name" value="Aspartate Aminotransferase, domain 1"/>
    <property type="match status" value="1"/>
</dbReference>
<dbReference type="EC" id="5.1.1.21" evidence="4"/>
<dbReference type="InterPro" id="IPR015424">
    <property type="entry name" value="PyrdxlP-dep_Trfase"/>
</dbReference>
<dbReference type="GO" id="GO:0016853">
    <property type="term" value="F:isomerase activity"/>
    <property type="evidence" value="ECO:0007669"/>
    <property type="project" value="UniProtKB-KW"/>
</dbReference>
<comment type="similarity">
    <text evidence="2">Belongs to the class-III pyridoxal-phosphate-dependent aminotransferase family.</text>
</comment>
<dbReference type="Pfam" id="PF00202">
    <property type="entry name" value="Aminotran_3"/>
    <property type="match status" value="1"/>
</dbReference>
<evidence type="ECO:0000313" key="4">
    <source>
        <dbReference type="EMBL" id="MPM27579.1"/>
    </source>
</evidence>
<keyword evidence="3" id="KW-0663">Pyridoxal phosphate</keyword>
<organism evidence="4">
    <name type="scientific">bioreactor metagenome</name>
    <dbReference type="NCBI Taxonomy" id="1076179"/>
    <lineage>
        <taxon>unclassified sequences</taxon>
        <taxon>metagenomes</taxon>
        <taxon>ecological metagenomes</taxon>
    </lineage>
</organism>
<dbReference type="InterPro" id="IPR015422">
    <property type="entry name" value="PyrdxlP-dep_Trfase_small"/>
</dbReference>
<reference evidence="4" key="1">
    <citation type="submission" date="2019-08" db="EMBL/GenBank/DDBJ databases">
        <authorList>
            <person name="Kucharzyk K."/>
            <person name="Murdoch R.W."/>
            <person name="Higgins S."/>
            <person name="Loffler F."/>
        </authorList>
    </citation>
    <scope>NUCLEOTIDE SEQUENCE</scope>
</reference>
<evidence type="ECO:0000256" key="1">
    <source>
        <dbReference type="ARBA" id="ARBA00001933"/>
    </source>
</evidence>
<dbReference type="InterPro" id="IPR015421">
    <property type="entry name" value="PyrdxlP-dep_Trfase_major"/>
</dbReference>
<dbReference type="InterPro" id="IPR005814">
    <property type="entry name" value="Aminotrans_3"/>
</dbReference>
<evidence type="ECO:0000256" key="2">
    <source>
        <dbReference type="ARBA" id="ARBA00008954"/>
    </source>
</evidence>